<keyword evidence="3" id="KW-1185">Reference proteome</keyword>
<sequence length="101" mass="10766">MTRPTRTAAAIALTLAVAPLAVEAQTGGCKLRDSLTSELETRYGEQITGAGLRSKDAMIELWQSPETGSWTMLMTRPDGTACIIAHGTDWVGIDLDTSVQS</sequence>
<comment type="caution">
    <text evidence="2">The sequence shown here is derived from an EMBL/GenBank/DDBJ whole genome shotgun (WGS) entry which is preliminary data.</text>
</comment>
<dbReference type="EMBL" id="AQQZ01000004">
    <property type="protein sequence ID" value="KNG93625.1"/>
    <property type="molecule type" value="Genomic_DNA"/>
</dbReference>
<feature type="chain" id="PRO_5005554133" evidence="1">
    <location>
        <begin position="25"/>
        <end position="101"/>
    </location>
</feature>
<dbReference type="Proteomes" id="UP000036938">
    <property type="component" value="Unassembled WGS sequence"/>
</dbReference>
<reference evidence="2 3" key="1">
    <citation type="journal article" date="2015" name="Int. J. Syst. Evol. Microbiol.">
        <title>Aestuariivita atlantica sp. nov., isolated from deep sea sediment of the Atlantic Ocean.</title>
        <authorList>
            <person name="Li G."/>
            <person name="Lai Q."/>
            <person name="Du Y."/>
            <person name="Liu X."/>
            <person name="Sun F."/>
            <person name="Shao Z."/>
        </authorList>
    </citation>
    <scope>NUCLEOTIDE SEQUENCE [LARGE SCALE GENOMIC DNA]</scope>
    <source>
        <strain evidence="2 3">22II-S11-z3</strain>
    </source>
</reference>
<dbReference type="OrthoDB" id="9810895at2"/>
<organism evidence="2 3">
    <name type="scientific">Pseudaestuariivita atlantica</name>
    <dbReference type="NCBI Taxonomy" id="1317121"/>
    <lineage>
        <taxon>Bacteria</taxon>
        <taxon>Pseudomonadati</taxon>
        <taxon>Pseudomonadota</taxon>
        <taxon>Alphaproteobacteria</taxon>
        <taxon>Rhodobacterales</taxon>
        <taxon>Paracoccaceae</taxon>
        <taxon>Pseudaestuariivita</taxon>
    </lineage>
</organism>
<dbReference type="AlphaFoldDB" id="A0A0L1JPD1"/>
<evidence type="ECO:0000313" key="3">
    <source>
        <dbReference type="Proteomes" id="UP000036938"/>
    </source>
</evidence>
<keyword evidence="1" id="KW-0732">Signal</keyword>
<feature type="signal peptide" evidence="1">
    <location>
        <begin position="1"/>
        <end position="24"/>
    </location>
</feature>
<evidence type="ECO:0000313" key="2">
    <source>
        <dbReference type="EMBL" id="KNG93625.1"/>
    </source>
</evidence>
<accession>A0A0L1JPD1</accession>
<proteinExistence type="predicted"/>
<dbReference type="RefSeq" id="WP_050530817.1">
    <property type="nucleotide sequence ID" value="NZ_AQQZ01000004.1"/>
</dbReference>
<dbReference type="STRING" id="1317121.ATO11_10475"/>
<name>A0A0L1JPD1_9RHOB</name>
<gene>
    <name evidence="2" type="ORF">ATO11_10475</name>
</gene>
<protein>
    <submittedName>
        <fullName evidence="2">Uncharacterized protein</fullName>
    </submittedName>
</protein>
<evidence type="ECO:0000256" key="1">
    <source>
        <dbReference type="SAM" id="SignalP"/>
    </source>
</evidence>